<keyword evidence="6" id="KW-1185">Reference proteome</keyword>
<dbReference type="PANTHER" id="PTHR24198">
    <property type="entry name" value="ANKYRIN REPEAT AND PROTEIN KINASE DOMAIN-CONTAINING PROTEIN"/>
    <property type="match status" value="1"/>
</dbReference>
<dbReference type="Pfam" id="PF24883">
    <property type="entry name" value="NPHP3_N"/>
    <property type="match status" value="1"/>
</dbReference>
<evidence type="ECO:0000256" key="2">
    <source>
        <dbReference type="ARBA" id="ARBA00023043"/>
    </source>
</evidence>
<dbReference type="SMART" id="SM00248">
    <property type="entry name" value="ANK"/>
    <property type="match status" value="18"/>
</dbReference>
<feature type="repeat" description="ANK" evidence="3">
    <location>
        <begin position="20"/>
        <end position="53"/>
    </location>
</feature>
<dbReference type="Gene3D" id="1.25.40.20">
    <property type="entry name" value="Ankyrin repeat-containing domain"/>
    <property type="match status" value="6"/>
</dbReference>
<dbReference type="SUPFAM" id="SSF48403">
    <property type="entry name" value="Ankyrin repeat"/>
    <property type="match status" value="3"/>
</dbReference>
<accession>A0ABD1ECF2</accession>
<feature type="repeat" description="ANK" evidence="3">
    <location>
        <begin position="1917"/>
        <end position="1949"/>
    </location>
</feature>
<keyword evidence="1" id="KW-0677">Repeat</keyword>
<dbReference type="InterPro" id="IPR036770">
    <property type="entry name" value="Ankyrin_rpt-contain_sf"/>
</dbReference>
<dbReference type="Gene3D" id="3.40.50.300">
    <property type="entry name" value="P-loop containing nucleotide triphosphate hydrolases"/>
    <property type="match status" value="1"/>
</dbReference>
<dbReference type="InterPro" id="IPR056884">
    <property type="entry name" value="NPHP3-like_N"/>
</dbReference>
<dbReference type="Pfam" id="PF13637">
    <property type="entry name" value="Ank_4"/>
    <property type="match status" value="1"/>
</dbReference>
<dbReference type="EMBL" id="JBDJPC010000009">
    <property type="protein sequence ID" value="KAL1492285.1"/>
    <property type="molecule type" value="Genomic_DNA"/>
</dbReference>
<dbReference type="Pfam" id="PF12796">
    <property type="entry name" value="Ank_2"/>
    <property type="match status" value="5"/>
</dbReference>
<dbReference type="PRINTS" id="PR01415">
    <property type="entry name" value="ANKYRIN"/>
</dbReference>
<keyword evidence="2 3" id="KW-0040">ANK repeat</keyword>
<feature type="repeat" description="ANK" evidence="3">
    <location>
        <begin position="2083"/>
        <end position="2115"/>
    </location>
</feature>
<protein>
    <recommendedName>
        <fullName evidence="4">Nephrocystin 3-like N-terminal domain-containing protein</fullName>
    </recommendedName>
</protein>
<dbReference type="PANTHER" id="PTHR24198:SF194">
    <property type="entry name" value="INVERSIN-A"/>
    <property type="match status" value="1"/>
</dbReference>
<reference evidence="5 6" key="1">
    <citation type="submission" date="2024-05" db="EMBL/GenBank/DDBJ databases">
        <title>Genetic variation in Jamaican populations of the coffee berry borer (Hypothenemus hampei).</title>
        <authorList>
            <person name="Errbii M."/>
            <person name="Myrie A."/>
        </authorList>
    </citation>
    <scope>NUCLEOTIDE SEQUENCE [LARGE SCALE GENOMIC DNA]</scope>
    <source>
        <strain evidence="5">JA-Hopewell-2020-01-JO</strain>
        <tissue evidence="5">Whole body</tissue>
    </source>
</reference>
<organism evidence="5 6">
    <name type="scientific">Hypothenemus hampei</name>
    <name type="common">Coffee berry borer</name>
    <dbReference type="NCBI Taxonomy" id="57062"/>
    <lineage>
        <taxon>Eukaryota</taxon>
        <taxon>Metazoa</taxon>
        <taxon>Ecdysozoa</taxon>
        <taxon>Arthropoda</taxon>
        <taxon>Hexapoda</taxon>
        <taxon>Insecta</taxon>
        <taxon>Pterygota</taxon>
        <taxon>Neoptera</taxon>
        <taxon>Endopterygota</taxon>
        <taxon>Coleoptera</taxon>
        <taxon>Polyphaga</taxon>
        <taxon>Cucujiformia</taxon>
        <taxon>Curculionidae</taxon>
        <taxon>Scolytinae</taxon>
        <taxon>Hypothenemus</taxon>
    </lineage>
</organism>
<dbReference type="Pfam" id="PF13857">
    <property type="entry name" value="Ank_5"/>
    <property type="match status" value="1"/>
</dbReference>
<feature type="repeat" description="ANK" evidence="3">
    <location>
        <begin position="1751"/>
        <end position="1783"/>
    </location>
</feature>
<dbReference type="PROSITE" id="PS50297">
    <property type="entry name" value="ANK_REP_REGION"/>
    <property type="match status" value="11"/>
</dbReference>
<sequence>MEKISELLNDETDINAENGSGETILHIAIKKNYKDMVEFILKYNGVKIDIPNKDGETALDLAKYSDRQDIFQMLEKHNKRIADITEGVMQKKIKLEDTQQSNGIEQNVQPDVAEEKLSIKLYPQKRKARFYNDPIGRPKKMRLDCEDDYYHKGGLVHSLHGNIYQLKLQMLFLKRALDKGYEFDLGTEVEEAEKFDDIVFKYKTKYESEKDEIRFVQAKHKQDESKRITAHDLLTDKDGDFSLQKYFISYSKIKKKHGFNRGELKDFILYTNIKFDSADLEKEEIKIEEMKENDDILTTISGNSAGRNKLIIQKEHMLYEKLRETSDSYLLAKKLAQHIYTSKPLELSADIFKLYHVPLCRTVFQIQETKVENEKGEEVLKKYIKFRHDFLNGDNLAEDVSNFRNILQLVLNMENDDNAFQQELKGKKLGVSLNFGEAFKLESNPIVSEPEIFAEKIAEIINDTKENTINITRRTGIIKHNIDKLAGHILVQDEVDAPLIRFRELFFDRDNKLQGNLEKFKSTLKKAFDNKGIDFSILRGHKYKISNFTTCEETREGKLLFSESTLPNDKVADDEIKEFFEKLIFAVGQPNEVDLGEIITKEIGEDSQFNLLNADLVSYSFQGKMLEWFKEKRREKEKEGVWLNAESGKEFFDSIERQVNSLMSIGLSLSYSEKLQGYGIRFDIKNHLNKLKTFLFNENQIFHIITSEKTILSTINVYSALAELKNQNRFAQYNQDDSYIFMSLKTLLRPKTKKRVMDAFKSKDSHNLLIIDCKSIVLQNQIQEIKELYNNLDDVISNKNKKIIFISSKDNALVNEFVSDSTKYESGVDDNSFRDLTKESQQKLLQREIILQGEQISLNKLIDESNESAKNIIDVKTLVQLITNEEIKVGNKPPGISHLEGAYSELFEEVEIKTLVDQLFSEELNDVYIISGIPGSKKEIELIKSLKGNIEESKVNYLKSQIGILNQQSIMTSVNQRIQLAHNQFKEKDFKQACHNNSEKIIYWIFLKNRGDKFVFILAQIYNPGFYLEGQRFSNEVIIENSVNQQLASSTLSEIYIIGAKDKSEVTRWLRFPNDQKQRQFEENCKNNKIQFVISQRNLEFFFQELIKQGTAETYHLLKFEQNQLIWCKTDGSLENLSKYRDKHYRNTKNLIRENDLIKEIKDKNVLIIAGDPGMGKSTTLVKLYRLKYELESGIEESIIHSHWVIRLSLKDHLEVIRNIGFSNSKLKTEIVHNITQFLSQFDKSLSDDFAKNVLGMALVTEHFTKPLLIVFDGFDEILDQADRNKIISLLTRLKDTTKAKFWITSRLHCETTLEGALSTFAIRLVPMDDLTINKFIKSYLSNRLSLILNYSEFKEIFDNSNELTENSRLKKYTEAFLQKLREVFKYDVSKFIGTPLQLYLMLESSAVHFKEWIRDNNIESPDFSYLGNDIWEIYENFIDRKYKTYFKKAKVTIVLREKQDKVIFDSYHKNLAKSLILKSPLKESLDEFKDIVLSVGIVRSDGDNVEFIHPTFREYFAAKMFIHWIEKWTEKSHPSLINVQKQKQEYFFKEILQKSDYQVIRTFLNAKLLKMIIVNIQLQEEFYDKDLLLHAARENNTGIARFVLDNLKNVNVNAEDKYGSSILYTAVRNGSLDITEFLMSKGANIDATNKNGDTVLHGFTKSGNLDRVEFLIAKGANIDVTNKDGKTALHLAAESGNIDIVQFLVTKGANVDTKNNNGNTILHVFTQSGNLDIVKFLTAKGANIDATNQDGNTALHVAAESDNLDIVQFLVVKGAKIDATNKDGNTVLHKVAQSGSRDRVRFPVLRSTSVNSIDNDCNIVLHKNALYYDNLNMVQFLVAKGAMVDAIDNYGITVLHWAALYDTLNIVQYLIAKGAKVDVIDKYGITVLHRAAQSGSLDKVQFLVAKGAKVNATNNNGKTVLHVAAKSGSLNIVQFLIAKGAKIDAIDKDGNTVLHKAAQSGSRDKVQFPVLKSANVNPIDNDCNIVLDRDALYYGNLNIVQFLVAKGAIVDAVDNYGITVLHWAALYDTLDVVQFLVAKGAKVDAIDKYGDTILHKAAQSGSLDKVQFLVAKGAKVNAINKNGRTVLHMAAKSGNLNIVQFLVAEGANVYAIDNGDNTILPSTVLYNFSLIIVQFPVAENTKVNG</sequence>
<feature type="domain" description="Nephrocystin 3-like N-terminal" evidence="4">
    <location>
        <begin position="1159"/>
        <end position="1307"/>
    </location>
</feature>
<feature type="repeat" description="ANK" evidence="3">
    <location>
        <begin position="1884"/>
        <end position="1916"/>
    </location>
</feature>
<feature type="repeat" description="ANK" evidence="3">
    <location>
        <begin position="1950"/>
        <end position="1982"/>
    </location>
</feature>
<evidence type="ECO:0000259" key="4">
    <source>
        <dbReference type="Pfam" id="PF24883"/>
    </source>
</evidence>
<dbReference type="InterPro" id="IPR002110">
    <property type="entry name" value="Ankyrin_rpt"/>
</dbReference>
<comment type="caution">
    <text evidence="5">The sequence shown here is derived from an EMBL/GenBank/DDBJ whole genome shotgun (WGS) entry which is preliminary data.</text>
</comment>
<dbReference type="PROSITE" id="PS50088">
    <property type="entry name" value="ANK_REPEAT"/>
    <property type="match status" value="13"/>
</dbReference>
<evidence type="ECO:0000313" key="5">
    <source>
        <dbReference type="EMBL" id="KAL1492285.1"/>
    </source>
</evidence>
<dbReference type="SUPFAM" id="SSF52540">
    <property type="entry name" value="P-loop containing nucleoside triphosphate hydrolases"/>
    <property type="match status" value="1"/>
</dbReference>
<gene>
    <name evidence="5" type="ORF">ABEB36_012759</name>
</gene>
<name>A0ABD1ECF2_HYPHA</name>
<feature type="repeat" description="ANK" evidence="3">
    <location>
        <begin position="1851"/>
        <end position="1883"/>
    </location>
</feature>
<proteinExistence type="predicted"/>
<feature type="repeat" description="ANK" evidence="3">
    <location>
        <begin position="2017"/>
        <end position="2049"/>
    </location>
</feature>
<evidence type="ECO:0000256" key="3">
    <source>
        <dbReference type="PROSITE-ProRule" id="PRU00023"/>
    </source>
</evidence>
<dbReference type="InterPro" id="IPR027417">
    <property type="entry name" value="P-loop_NTPase"/>
</dbReference>
<dbReference type="Proteomes" id="UP001566132">
    <property type="component" value="Unassembled WGS sequence"/>
</dbReference>
<feature type="repeat" description="ANK" evidence="3">
    <location>
        <begin position="1652"/>
        <end position="1684"/>
    </location>
</feature>
<feature type="repeat" description="ANK" evidence="3">
    <location>
        <begin position="1718"/>
        <end position="1750"/>
    </location>
</feature>
<feature type="repeat" description="ANK" evidence="3">
    <location>
        <begin position="2050"/>
        <end position="2082"/>
    </location>
</feature>
<evidence type="ECO:0000313" key="6">
    <source>
        <dbReference type="Proteomes" id="UP001566132"/>
    </source>
</evidence>
<dbReference type="Pfam" id="PF00023">
    <property type="entry name" value="Ank"/>
    <property type="match status" value="1"/>
</dbReference>
<feature type="repeat" description="ANK" evidence="3">
    <location>
        <begin position="1619"/>
        <end position="1651"/>
    </location>
</feature>
<evidence type="ECO:0000256" key="1">
    <source>
        <dbReference type="ARBA" id="ARBA00022737"/>
    </source>
</evidence>
<feature type="repeat" description="ANK" evidence="3">
    <location>
        <begin position="1685"/>
        <end position="1717"/>
    </location>
</feature>